<dbReference type="Pfam" id="PF13417">
    <property type="entry name" value="GST_N_3"/>
    <property type="match status" value="1"/>
</dbReference>
<dbReference type="PROSITE" id="PS50404">
    <property type="entry name" value="GST_NTER"/>
    <property type="match status" value="1"/>
</dbReference>
<dbReference type="FunFam" id="1.20.1050.10:FF:000004">
    <property type="entry name" value="Glutathione S-transferase F2"/>
    <property type="match status" value="1"/>
</dbReference>
<dbReference type="InterPro" id="IPR036282">
    <property type="entry name" value="Glutathione-S-Trfase_C_sf"/>
</dbReference>
<dbReference type="InterPro" id="IPR010987">
    <property type="entry name" value="Glutathione-S-Trfase_C-like"/>
</dbReference>
<dbReference type="GO" id="GO:0043295">
    <property type="term" value="F:glutathione binding"/>
    <property type="evidence" value="ECO:0007669"/>
    <property type="project" value="TreeGrafter"/>
</dbReference>
<dbReference type="Gene3D" id="3.40.30.10">
    <property type="entry name" value="Glutaredoxin"/>
    <property type="match status" value="1"/>
</dbReference>
<protein>
    <recommendedName>
        <fullName evidence="3">glutathione transferase</fullName>
        <ecNumber evidence="3">2.5.1.18</ecNumber>
    </recommendedName>
</protein>
<evidence type="ECO:0000313" key="10">
    <source>
        <dbReference type="EMBL" id="PPS02984.1"/>
    </source>
</evidence>
<dbReference type="PANTHER" id="PTHR43900:SF3">
    <property type="entry name" value="GLUTATHIONE S-TRANSFERASE RHO"/>
    <property type="match status" value="1"/>
</dbReference>
<organism evidence="10 11">
    <name type="scientific">Gossypium barbadense</name>
    <name type="common">Sea Island cotton</name>
    <name type="synonym">Hibiscus barbadensis</name>
    <dbReference type="NCBI Taxonomy" id="3634"/>
    <lineage>
        <taxon>Eukaryota</taxon>
        <taxon>Viridiplantae</taxon>
        <taxon>Streptophyta</taxon>
        <taxon>Embryophyta</taxon>
        <taxon>Tracheophyta</taxon>
        <taxon>Spermatophyta</taxon>
        <taxon>Magnoliopsida</taxon>
        <taxon>eudicotyledons</taxon>
        <taxon>Gunneridae</taxon>
        <taxon>Pentapetalae</taxon>
        <taxon>rosids</taxon>
        <taxon>malvids</taxon>
        <taxon>Malvales</taxon>
        <taxon>Malvaceae</taxon>
        <taxon>Malvoideae</taxon>
        <taxon>Gossypium</taxon>
    </lineage>
</organism>
<dbReference type="PROSITE" id="PS50405">
    <property type="entry name" value="GST_CTER"/>
    <property type="match status" value="1"/>
</dbReference>
<evidence type="ECO:0000256" key="3">
    <source>
        <dbReference type="ARBA" id="ARBA00012452"/>
    </source>
</evidence>
<evidence type="ECO:0000313" key="11">
    <source>
        <dbReference type="Proteomes" id="UP000239757"/>
    </source>
</evidence>
<dbReference type="Proteomes" id="UP000239757">
    <property type="component" value="Unassembled WGS sequence"/>
</dbReference>
<dbReference type="Pfam" id="PF00043">
    <property type="entry name" value="GST_C"/>
    <property type="match status" value="1"/>
</dbReference>
<sequence>MFVNPIYGVAPDEKIIEIELRNLAKVLDVYEERLSEYKYLGGDFYSMADLHHIPYLVYFIRSSKSSFVTSRPCVNAWWNDISSRPLHRLKLWNSKRKNKPTFSSQPSSSFLGEIKNSLQQISMVIKVHGIPLSTCTARVLLCLCEKGLQYKLVPVDVENSAHKKPPYLSLNVRLLTIGVDGSESRAICKYLVRKYNETRITIDLLGSSSLTDSTLVDTWMEVESHQFNPPTQACKGYRNINISEEISIAWPICTIFLTLFIS</sequence>
<evidence type="ECO:0000256" key="5">
    <source>
        <dbReference type="ARBA" id="ARBA00022575"/>
    </source>
</evidence>
<accession>A0A2P5XI57</accession>
<dbReference type="EC" id="2.5.1.18" evidence="3"/>
<evidence type="ECO:0000259" key="9">
    <source>
        <dbReference type="PROSITE" id="PS50405"/>
    </source>
</evidence>
<dbReference type="SUPFAM" id="SSF47616">
    <property type="entry name" value="GST C-terminal domain-like"/>
    <property type="match status" value="1"/>
</dbReference>
<dbReference type="GO" id="GO:0005829">
    <property type="term" value="C:cytosol"/>
    <property type="evidence" value="ECO:0007669"/>
    <property type="project" value="UniProtKB-SubCell"/>
</dbReference>
<evidence type="ECO:0000256" key="6">
    <source>
        <dbReference type="ARBA" id="ARBA00022679"/>
    </source>
</evidence>
<feature type="domain" description="GST C-terminal" evidence="9">
    <location>
        <begin position="1"/>
        <end position="101"/>
    </location>
</feature>
<dbReference type="PANTHER" id="PTHR43900">
    <property type="entry name" value="GLUTATHIONE S-TRANSFERASE RHO"/>
    <property type="match status" value="1"/>
</dbReference>
<evidence type="ECO:0000256" key="1">
    <source>
        <dbReference type="ARBA" id="ARBA00004514"/>
    </source>
</evidence>
<feature type="domain" description="GST N-terminal" evidence="8">
    <location>
        <begin position="123"/>
        <end position="199"/>
    </location>
</feature>
<evidence type="ECO:0000256" key="4">
    <source>
        <dbReference type="ARBA" id="ARBA00022490"/>
    </source>
</evidence>
<keyword evidence="5" id="KW-0216">Detoxification</keyword>
<evidence type="ECO:0000256" key="2">
    <source>
        <dbReference type="ARBA" id="ARBA00010128"/>
    </source>
</evidence>
<dbReference type="GO" id="GO:0006749">
    <property type="term" value="P:glutathione metabolic process"/>
    <property type="evidence" value="ECO:0007669"/>
    <property type="project" value="TreeGrafter"/>
</dbReference>
<dbReference type="EMBL" id="KZ664826">
    <property type="protein sequence ID" value="PPS02984.1"/>
    <property type="molecule type" value="Genomic_DNA"/>
</dbReference>
<proteinExistence type="inferred from homology"/>
<comment type="catalytic activity">
    <reaction evidence="7">
        <text>RX + glutathione = an S-substituted glutathione + a halide anion + H(+)</text>
        <dbReference type="Rhea" id="RHEA:16437"/>
        <dbReference type="ChEBI" id="CHEBI:15378"/>
        <dbReference type="ChEBI" id="CHEBI:16042"/>
        <dbReference type="ChEBI" id="CHEBI:17792"/>
        <dbReference type="ChEBI" id="CHEBI:57925"/>
        <dbReference type="ChEBI" id="CHEBI:90779"/>
        <dbReference type="EC" id="2.5.1.18"/>
    </reaction>
</comment>
<dbReference type="GO" id="GO:0004364">
    <property type="term" value="F:glutathione transferase activity"/>
    <property type="evidence" value="ECO:0007669"/>
    <property type="project" value="UniProtKB-EC"/>
</dbReference>
<dbReference type="SUPFAM" id="SSF52833">
    <property type="entry name" value="Thioredoxin-like"/>
    <property type="match status" value="1"/>
</dbReference>
<name>A0A2P5XI57_GOSBA</name>
<reference evidence="10 11" key="1">
    <citation type="submission" date="2015-01" db="EMBL/GenBank/DDBJ databases">
        <title>Genome of allotetraploid Gossypium barbadense reveals genomic plasticity and fiber elongation in cotton evolution.</title>
        <authorList>
            <person name="Chen X."/>
            <person name="Liu X."/>
            <person name="Zhao B."/>
            <person name="Zheng H."/>
            <person name="Hu Y."/>
            <person name="Lu G."/>
            <person name="Yang C."/>
            <person name="Chen J."/>
            <person name="Shan C."/>
            <person name="Zhang L."/>
            <person name="Zhou Y."/>
            <person name="Wang L."/>
            <person name="Guo W."/>
            <person name="Bai Y."/>
            <person name="Ruan J."/>
            <person name="Shangguan X."/>
            <person name="Mao Y."/>
            <person name="Jiang J."/>
            <person name="Zhu Y."/>
            <person name="Lei J."/>
            <person name="Kang H."/>
            <person name="Chen S."/>
            <person name="He X."/>
            <person name="Wang R."/>
            <person name="Wang Y."/>
            <person name="Chen J."/>
            <person name="Wang L."/>
            <person name="Yu S."/>
            <person name="Wang B."/>
            <person name="Wei J."/>
            <person name="Song S."/>
            <person name="Lu X."/>
            <person name="Gao Z."/>
            <person name="Gu W."/>
            <person name="Deng X."/>
            <person name="Ma D."/>
            <person name="Wang S."/>
            <person name="Liang W."/>
            <person name="Fang L."/>
            <person name="Cai C."/>
            <person name="Zhu X."/>
            <person name="Zhou B."/>
            <person name="Zhang Y."/>
            <person name="Chen Z."/>
            <person name="Xu S."/>
            <person name="Zhu R."/>
            <person name="Wang S."/>
            <person name="Zhang T."/>
            <person name="Zhao G."/>
        </authorList>
    </citation>
    <scope>NUCLEOTIDE SEQUENCE [LARGE SCALE GENOMIC DNA]</scope>
    <source>
        <strain evidence="11">cv. Xinhai21</strain>
        <tissue evidence="10">Leaf</tissue>
    </source>
</reference>
<keyword evidence="4" id="KW-0963">Cytoplasm</keyword>
<dbReference type="InterPro" id="IPR004045">
    <property type="entry name" value="Glutathione_S-Trfase_N"/>
</dbReference>
<dbReference type="InterPro" id="IPR036249">
    <property type="entry name" value="Thioredoxin-like_sf"/>
</dbReference>
<gene>
    <name evidence="10" type="ORF">GOBAR_AA17685</name>
</gene>
<evidence type="ECO:0000259" key="8">
    <source>
        <dbReference type="PROSITE" id="PS50404"/>
    </source>
</evidence>
<dbReference type="Gene3D" id="1.20.1050.10">
    <property type="match status" value="1"/>
</dbReference>
<comment type="similarity">
    <text evidence="2">Belongs to the GST superfamily. Phi family.</text>
</comment>
<dbReference type="AlphaFoldDB" id="A0A2P5XI57"/>
<comment type="subcellular location">
    <subcellularLocation>
        <location evidence="1">Cytoplasm</location>
        <location evidence="1">Cytosol</location>
    </subcellularLocation>
</comment>
<dbReference type="InterPro" id="IPR004046">
    <property type="entry name" value="GST_C"/>
</dbReference>
<keyword evidence="6" id="KW-0808">Transferase</keyword>
<dbReference type="GO" id="GO:0009407">
    <property type="term" value="P:toxin catabolic process"/>
    <property type="evidence" value="ECO:0007669"/>
    <property type="project" value="UniProtKB-ARBA"/>
</dbReference>
<evidence type="ECO:0000256" key="7">
    <source>
        <dbReference type="ARBA" id="ARBA00047960"/>
    </source>
</evidence>
<dbReference type="OrthoDB" id="962032at2759"/>